<dbReference type="AlphaFoldDB" id="A0A7E4ZX93"/>
<dbReference type="Proteomes" id="UP000492821">
    <property type="component" value="Unassembled WGS sequence"/>
</dbReference>
<dbReference type="WBParaSite" id="Pan_g23150.t1">
    <property type="protein sequence ID" value="Pan_g23150.t1"/>
    <property type="gene ID" value="Pan_g23150"/>
</dbReference>
<protein>
    <submittedName>
        <fullName evidence="2">Transposase</fullName>
    </submittedName>
</protein>
<evidence type="ECO:0000313" key="1">
    <source>
        <dbReference type="Proteomes" id="UP000492821"/>
    </source>
</evidence>
<evidence type="ECO:0000313" key="2">
    <source>
        <dbReference type="WBParaSite" id="Pan_g23150.t1"/>
    </source>
</evidence>
<keyword evidence="1" id="KW-1185">Reference proteome</keyword>
<sequence length="87" mass="9693">MGRVKGASLDVADCRLLIDKLTRICKTSMFTYGTRHALQLSTYASRPSLGGGRVARALSWTQRIRYLALPSIGVTITYEKAVYKRVN</sequence>
<reference evidence="1" key="1">
    <citation type="journal article" date="2013" name="Genetics">
        <title>The draft genome and transcriptome of Panagrellus redivivus are shaped by the harsh demands of a free-living lifestyle.</title>
        <authorList>
            <person name="Srinivasan J."/>
            <person name="Dillman A.R."/>
            <person name="Macchietto M.G."/>
            <person name="Heikkinen L."/>
            <person name="Lakso M."/>
            <person name="Fracchia K.M."/>
            <person name="Antoshechkin I."/>
            <person name="Mortazavi A."/>
            <person name="Wong G."/>
            <person name="Sternberg P.W."/>
        </authorList>
    </citation>
    <scope>NUCLEOTIDE SEQUENCE [LARGE SCALE GENOMIC DNA]</scope>
    <source>
        <strain evidence="1">MT8872</strain>
    </source>
</reference>
<name>A0A7E4ZX93_PANRE</name>
<organism evidence="1 2">
    <name type="scientific">Panagrellus redivivus</name>
    <name type="common">Microworm</name>
    <dbReference type="NCBI Taxonomy" id="6233"/>
    <lineage>
        <taxon>Eukaryota</taxon>
        <taxon>Metazoa</taxon>
        <taxon>Ecdysozoa</taxon>
        <taxon>Nematoda</taxon>
        <taxon>Chromadorea</taxon>
        <taxon>Rhabditida</taxon>
        <taxon>Tylenchina</taxon>
        <taxon>Panagrolaimomorpha</taxon>
        <taxon>Panagrolaimoidea</taxon>
        <taxon>Panagrolaimidae</taxon>
        <taxon>Panagrellus</taxon>
    </lineage>
</organism>
<proteinExistence type="predicted"/>
<reference evidence="2" key="2">
    <citation type="submission" date="2020-10" db="UniProtKB">
        <authorList>
            <consortium name="WormBaseParasite"/>
        </authorList>
    </citation>
    <scope>IDENTIFICATION</scope>
</reference>
<accession>A0A7E4ZX93</accession>